<evidence type="ECO:0000313" key="3">
    <source>
        <dbReference type="Proteomes" id="UP001049518"/>
    </source>
</evidence>
<dbReference type="Proteomes" id="UP001049518">
    <property type="component" value="Chromosome"/>
</dbReference>
<sequence length="434" mass="46111">MAARDALWSSRRARAIIKARDVGGAIRLARQERGWRLSDLGEECGYSASTISRMETGRRAGTDLDMLRRVATAAGVPLDLLGELVGITTAPPVTVAPTVSRPAETDDAMRRRTLMTAGLAVPLTLLTGLDDALAILPEPKTPPSQAQLTARLARARRQFDTGSLTRLIAELPDLLASANHAAESSRAPEAFALLAGCYDVATETLNKIGSYPASRITADRATTAAALSGSPIAMAASARCLGIVLRHEDRRALADRVTLTAADRLDATGLTTQAQAAAYAQMLATCAYNAAQAGDRARALELIADAGKAAARLPDHPVAGQPFTITPAQVTLYKVGVHWSLGDAGTAIDAGTDLHPSQFPTPERRGRLHTDMARAWWQWGRPDQAAHALLAAYHQAPGEVTARPSIRQIAVDLVQCHPRADGAHRLAAILRNTR</sequence>
<dbReference type="CDD" id="cd00093">
    <property type="entry name" value="HTH_XRE"/>
    <property type="match status" value="1"/>
</dbReference>
<dbReference type="InterPro" id="IPR010982">
    <property type="entry name" value="Lambda_DNA-bd_dom_sf"/>
</dbReference>
<dbReference type="PROSITE" id="PS50943">
    <property type="entry name" value="HTH_CROC1"/>
    <property type="match status" value="1"/>
</dbReference>
<proteinExistence type="predicted"/>
<evidence type="ECO:0000259" key="1">
    <source>
        <dbReference type="PROSITE" id="PS50943"/>
    </source>
</evidence>
<accession>A0ABX8R4B6</accession>
<keyword evidence="3" id="KW-1185">Reference proteome</keyword>
<dbReference type="RefSeq" id="WP_231332096.1">
    <property type="nucleotide sequence ID" value="NZ_CP059572.1"/>
</dbReference>
<dbReference type="Pfam" id="PF13560">
    <property type="entry name" value="HTH_31"/>
    <property type="match status" value="1"/>
</dbReference>
<name>A0ABX8R4B6_9ACTN</name>
<dbReference type="InterPro" id="IPR001387">
    <property type="entry name" value="Cro/C1-type_HTH"/>
</dbReference>
<reference evidence="2" key="1">
    <citation type="submission" date="2020-07" db="EMBL/GenBank/DDBJ databases">
        <authorList>
            <person name="Tarantini F.S."/>
            <person name="Hong K.W."/>
            <person name="Chan K.G."/>
        </authorList>
    </citation>
    <scope>NUCLEOTIDE SEQUENCE</scope>
    <source>
        <strain evidence="2">32-07</strain>
    </source>
</reference>
<dbReference type="SUPFAM" id="SSF47413">
    <property type="entry name" value="lambda repressor-like DNA-binding domains"/>
    <property type="match status" value="1"/>
</dbReference>
<dbReference type="SMART" id="SM00530">
    <property type="entry name" value="HTH_XRE"/>
    <property type="match status" value="1"/>
</dbReference>
<dbReference type="Gene3D" id="1.10.260.40">
    <property type="entry name" value="lambda repressor-like DNA-binding domains"/>
    <property type="match status" value="1"/>
</dbReference>
<organism evidence="2 3">
    <name type="scientific">Actinomadura graeca</name>
    <dbReference type="NCBI Taxonomy" id="2750812"/>
    <lineage>
        <taxon>Bacteria</taxon>
        <taxon>Bacillati</taxon>
        <taxon>Actinomycetota</taxon>
        <taxon>Actinomycetes</taxon>
        <taxon>Streptosporangiales</taxon>
        <taxon>Thermomonosporaceae</taxon>
        <taxon>Actinomadura</taxon>
    </lineage>
</organism>
<dbReference type="EMBL" id="CP059572">
    <property type="protein sequence ID" value="QXJ25880.1"/>
    <property type="molecule type" value="Genomic_DNA"/>
</dbReference>
<evidence type="ECO:0000313" key="2">
    <source>
        <dbReference type="EMBL" id="QXJ25880.1"/>
    </source>
</evidence>
<feature type="domain" description="HTH cro/C1-type" evidence="1">
    <location>
        <begin position="26"/>
        <end position="81"/>
    </location>
</feature>
<gene>
    <name evidence="2" type="ORF">AGRA3207_007445</name>
</gene>
<protein>
    <submittedName>
        <fullName evidence="2">Helix-turn-helix domain-containing protein</fullName>
    </submittedName>
</protein>